<dbReference type="OrthoDB" id="2405412at2759"/>
<protein>
    <submittedName>
        <fullName evidence="9">Glycosyltransferase family 62 protein</fullName>
    </submittedName>
</protein>
<evidence type="ECO:0000256" key="4">
    <source>
        <dbReference type="ARBA" id="ARBA00022989"/>
    </source>
</evidence>
<evidence type="ECO:0000256" key="5">
    <source>
        <dbReference type="ARBA" id="ARBA00023034"/>
    </source>
</evidence>
<dbReference type="Gene3D" id="3.90.550.10">
    <property type="entry name" value="Spore Coat Polysaccharide Biosynthesis Protein SpsA, Chain A"/>
    <property type="match status" value="1"/>
</dbReference>
<dbReference type="EMBL" id="ML996083">
    <property type="protein sequence ID" value="KAF2154844.1"/>
    <property type="molecule type" value="Genomic_DNA"/>
</dbReference>
<evidence type="ECO:0000256" key="3">
    <source>
        <dbReference type="ARBA" id="ARBA00022968"/>
    </source>
</evidence>
<keyword evidence="4" id="KW-1133">Transmembrane helix</keyword>
<evidence type="ECO:0000256" key="7">
    <source>
        <dbReference type="ARBA" id="ARBA00037964"/>
    </source>
</evidence>
<evidence type="ECO:0000313" key="10">
    <source>
        <dbReference type="Proteomes" id="UP000799439"/>
    </source>
</evidence>
<dbReference type="InterPro" id="IPR029044">
    <property type="entry name" value="Nucleotide-diphossugar_trans"/>
</dbReference>
<dbReference type="FunFam" id="3.90.550.10:FF:000017">
    <property type="entry name" value="Mannan polymerase II complex ANP1 subunit"/>
    <property type="match status" value="1"/>
</dbReference>
<dbReference type="SUPFAM" id="SSF53448">
    <property type="entry name" value="Nucleotide-diphospho-sugar transferases"/>
    <property type="match status" value="1"/>
</dbReference>
<organism evidence="9 10">
    <name type="scientific">Myriangium duriaei CBS 260.36</name>
    <dbReference type="NCBI Taxonomy" id="1168546"/>
    <lineage>
        <taxon>Eukaryota</taxon>
        <taxon>Fungi</taxon>
        <taxon>Dikarya</taxon>
        <taxon>Ascomycota</taxon>
        <taxon>Pezizomycotina</taxon>
        <taxon>Dothideomycetes</taxon>
        <taxon>Dothideomycetidae</taxon>
        <taxon>Myriangiales</taxon>
        <taxon>Myriangiaceae</taxon>
        <taxon>Myriangium</taxon>
    </lineage>
</organism>
<name>A0A9P4MM48_9PEZI</name>
<dbReference type="GO" id="GO:0000136">
    <property type="term" value="C:mannan polymerase complex"/>
    <property type="evidence" value="ECO:0007669"/>
    <property type="project" value="TreeGrafter"/>
</dbReference>
<feature type="region of interest" description="Disordered" evidence="8">
    <location>
        <begin position="175"/>
        <end position="194"/>
    </location>
</feature>
<evidence type="ECO:0000256" key="6">
    <source>
        <dbReference type="ARBA" id="ARBA00023136"/>
    </source>
</evidence>
<dbReference type="Proteomes" id="UP000799439">
    <property type="component" value="Unassembled WGS sequence"/>
</dbReference>
<comment type="caution">
    <text evidence="9">The sequence shown here is derived from an EMBL/GenBank/DDBJ whole genome shotgun (WGS) entry which is preliminary data.</text>
</comment>
<accession>A0A9P4MM48</accession>
<dbReference type="PANTHER" id="PTHR43083:SF6">
    <property type="entry name" value="MANNAN POLYMERASE COMPLEXES SUBUNIT MNN9"/>
    <property type="match status" value="1"/>
</dbReference>
<dbReference type="GO" id="GO:0000009">
    <property type="term" value="F:alpha-1,6-mannosyltransferase activity"/>
    <property type="evidence" value="ECO:0007669"/>
    <property type="project" value="TreeGrafter"/>
</dbReference>
<comment type="subcellular location">
    <subcellularLocation>
        <location evidence="1">Golgi apparatus membrane</location>
        <topology evidence="1">Single-pass type II membrane protein</topology>
    </subcellularLocation>
</comment>
<keyword evidence="3" id="KW-0735">Signal-anchor</keyword>
<gene>
    <name evidence="9" type="ORF">K461DRAFT_311227</name>
</gene>
<dbReference type="PANTHER" id="PTHR43083">
    <property type="entry name" value="MANNAN POLYMERASE II"/>
    <property type="match status" value="1"/>
</dbReference>
<dbReference type="GO" id="GO:0000032">
    <property type="term" value="P:cell wall mannoprotein biosynthetic process"/>
    <property type="evidence" value="ECO:0007669"/>
    <property type="project" value="TreeGrafter"/>
</dbReference>
<dbReference type="Pfam" id="PF03452">
    <property type="entry name" value="Anp1"/>
    <property type="match status" value="1"/>
</dbReference>
<evidence type="ECO:0000313" key="9">
    <source>
        <dbReference type="EMBL" id="KAF2154844.1"/>
    </source>
</evidence>
<evidence type="ECO:0000256" key="8">
    <source>
        <dbReference type="SAM" id="MobiDB-lite"/>
    </source>
</evidence>
<keyword evidence="10" id="KW-1185">Reference proteome</keyword>
<proteinExistence type="inferred from homology"/>
<comment type="similarity">
    <text evidence="7">Belongs to the ANP1/MMN9/VAN1 family.</text>
</comment>
<keyword evidence="5" id="KW-0333">Golgi apparatus</keyword>
<evidence type="ECO:0000256" key="1">
    <source>
        <dbReference type="ARBA" id="ARBA00004323"/>
    </source>
</evidence>
<dbReference type="AlphaFoldDB" id="A0A9P4MM48"/>
<keyword evidence="2" id="KW-0812">Transmembrane</keyword>
<reference evidence="9" key="1">
    <citation type="journal article" date="2020" name="Stud. Mycol.">
        <title>101 Dothideomycetes genomes: a test case for predicting lifestyles and emergence of pathogens.</title>
        <authorList>
            <person name="Haridas S."/>
            <person name="Albert R."/>
            <person name="Binder M."/>
            <person name="Bloem J."/>
            <person name="Labutti K."/>
            <person name="Salamov A."/>
            <person name="Andreopoulos B."/>
            <person name="Baker S."/>
            <person name="Barry K."/>
            <person name="Bills G."/>
            <person name="Bluhm B."/>
            <person name="Cannon C."/>
            <person name="Castanera R."/>
            <person name="Culley D."/>
            <person name="Daum C."/>
            <person name="Ezra D."/>
            <person name="Gonzalez J."/>
            <person name="Henrissat B."/>
            <person name="Kuo A."/>
            <person name="Liang C."/>
            <person name="Lipzen A."/>
            <person name="Lutzoni F."/>
            <person name="Magnuson J."/>
            <person name="Mondo S."/>
            <person name="Nolan M."/>
            <person name="Ohm R."/>
            <person name="Pangilinan J."/>
            <person name="Park H.-J."/>
            <person name="Ramirez L."/>
            <person name="Alfaro M."/>
            <person name="Sun H."/>
            <person name="Tritt A."/>
            <person name="Yoshinaga Y."/>
            <person name="Zwiers L.-H."/>
            <person name="Turgeon B."/>
            <person name="Goodwin S."/>
            <person name="Spatafora J."/>
            <person name="Crous P."/>
            <person name="Grigoriev I."/>
        </authorList>
    </citation>
    <scope>NUCLEOTIDE SEQUENCE</scope>
    <source>
        <strain evidence="9">CBS 260.36</strain>
    </source>
</reference>
<dbReference type="GO" id="GO:0006487">
    <property type="term" value="P:protein N-linked glycosylation"/>
    <property type="evidence" value="ECO:0007669"/>
    <property type="project" value="TreeGrafter"/>
</dbReference>
<dbReference type="InterPro" id="IPR052086">
    <property type="entry name" value="Mannan_Polymerase_Subunit"/>
</dbReference>
<keyword evidence="6" id="KW-0472">Membrane</keyword>
<sequence length="379" mass="42349">MAASRNLRRTNPITIVLACLLAVGFLVFIFSSQEAADSSKAPGARRVLKSKDAASNALSPPSLPFVKPVLKAGEAPPPPPVVHYHMNNVTASTDPIKNKESVLILTPLVRFYQEYWDNLLKLSYPHELISLGFIIPRGKEGNLATTKLQEQIAKTQREDNKDRFAAITILRQENEPPLSSQSEAQRHALAAQKERRAAMSRARNSLLFTTLGPTTSWVLWLDSDIVESPPTLIQDLASFDKPIMVPNCYQRYYNKDAGQWQVRAYDFNSWVDSTTAQELASKMGPDDIILEGYAEMATYRPLMAYMAEIPNGNPKTVVQLDGVGGTALLVKADVHRDGAMFPPFAFYHLIETEGFAKMAKRLGWESWGAPNYFVYHYNE</sequence>
<evidence type="ECO:0000256" key="2">
    <source>
        <dbReference type="ARBA" id="ARBA00022692"/>
    </source>
</evidence>